<keyword evidence="4" id="KW-0547">Nucleotide-binding</keyword>
<keyword evidence="7" id="KW-0067">ATP-binding</keyword>
<dbReference type="OrthoDB" id="164902at2759"/>
<dbReference type="InterPro" id="IPR039686">
    <property type="entry name" value="FANCM/Mph1-like_ID"/>
</dbReference>
<evidence type="ECO:0000256" key="6">
    <source>
        <dbReference type="ARBA" id="ARBA00022806"/>
    </source>
</evidence>
<dbReference type="Proteomes" id="UP000053392">
    <property type="component" value="Unassembled WGS sequence"/>
</dbReference>
<evidence type="ECO:0000259" key="11">
    <source>
        <dbReference type="PROSITE" id="PS51192"/>
    </source>
</evidence>
<dbReference type="InterPro" id="IPR006175">
    <property type="entry name" value="YjgF/YER057c/UK114"/>
</dbReference>
<gene>
    <name evidence="13" type="ORF">I313_05391</name>
</gene>
<dbReference type="SUPFAM" id="SSF52540">
    <property type="entry name" value="P-loop containing nucleoside triphosphate hydrolases"/>
    <property type="match status" value="1"/>
</dbReference>
<dbReference type="PANTHER" id="PTHR14025:SF20">
    <property type="entry name" value="FANCONI ANEMIA GROUP M PROTEIN"/>
    <property type="match status" value="1"/>
</dbReference>
<evidence type="ECO:0000256" key="2">
    <source>
        <dbReference type="ARBA" id="ARBA00009889"/>
    </source>
</evidence>
<dbReference type="InterPro" id="IPR001650">
    <property type="entry name" value="Helicase_C-like"/>
</dbReference>
<dbReference type="InterPro" id="IPR027417">
    <property type="entry name" value="P-loop_NTPase"/>
</dbReference>
<feature type="compositionally biased region" description="Basic residues" evidence="10">
    <location>
        <begin position="1530"/>
        <end position="1540"/>
    </location>
</feature>
<keyword evidence="6" id="KW-0347">Helicase</keyword>
<feature type="domain" description="Helicase ATP-binding" evidence="11">
    <location>
        <begin position="487"/>
        <end position="656"/>
    </location>
</feature>
<keyword evidence="5" id="KW-0378">Hydrolase</keyword>
<sequence>MMPEIMIVTRAFEYAVILTGLVVITFQRLAAFSSQNKTEDGHVTSVTKAILKGISPDTAPKTIGPYIHAMIHQETVFTTRIIPLDPRTDELIGGKAEDQFRRIYTNLKIVLEESGSSLDRIIKQNIYLTNMEDFWAPPPQAKGGGLRCDKGVITVLLLARVCFDRRQSKYSHLFSISLNNSYHSTLDMSEDEFGDDSIFLDDSFLRQVDTISAQVTAGSSCSRIGGLRSASSIARNSRPATAISKTKSHNEVSPRRTQNVHGVGRTFSAPGPISKPLSHHCSAAISRQQAVSKVPVQPSSDDYDLIDIPTESLAAFDAIISNPPKKPSHSAFSGFPPKPSTSALSSRNTSGPSRPSSSSARHPVSSNRQDNFHQTHLNWRSESRYTKGKRWDRTQFAKTGRRIISLAGRDKVSGGKGKERESIAPGWGNGAIDEDEFMDDDMGDLLAPAPRDLNAPYGPQKQLPSKATISTYIYPTNHPKRDYQFEIIRNCFLDNTLVALPTGLGKTFVAGVVMLNFYRWFPTGKIVFLAPTRPLVAQQIEACQLSCGIPSRDAAVMTGEGGARKGRERLWEEKRVFYCTPQTLDNDLKNGAVDPRDIVLVVLDEAHKATGNYAYTTIVAYITAHHPYFRVLALTATPGADVEKVQNVVDALHISRIEIREAEAPEIRKYMNTKHIEKHVVAMSDVIIDFRDRLSALMPFIKKLVDKDILTERDLDAKRLRPFRITAKKMELGKSGQRWAFGPLGVLDKMARAMSHLLEFSLGMFHSSLDEMGSTGGKSKAGAGGANSIANNFEFQRLQRDVSQELSSIKIGRNGKTGADRHPKMQKALELMLAYFSQAEEEENTLGQKNNTRAMVFCSLRPCVMELVDMFNEHPNLLRATKFVGQSNGKDERDKGFNQKEQKKTINEFKAGTFNILVSTSIGEEGLDIGEVDFVVLYDMPRQSIKLLQRIGRTGRKRDGIVHVLMSENREDMNWDTAQQTHRDIQEEILHSRNLELFEDVEPLIPDRKMPECLEQVMPVDPWNPDDPQYKKMMDEGEKELRRMQRAQQPLASRKKKKPLVDEVPVNAKGFTSVRDLLREADKVLLRPDTEEEDGEVDGGKGKGKGKGKAKAKESAAAKIKHRARKRARTPSPIQTESEDGEDQSMEALFSALKKEDRTGEPSSKRKAPVAKAALVMKRPRKSSPDLSIPSLAETESAAKALISTGKPTVDALQAEHGVVSEVDSDNIPVSLPQPALSKALSPQPPSTTPEHANAMQRKSIQQKRAEAAEKRRLAEARAAEARQRHVQQPLQQQNQQNQQNQQKKEQDQAGLDFFHAEGPLRRGLEPLVDASSSPEKVASSSPQKSRFSSPCKGAIDDEILLPPSPPQRPNSKPNGNKLSPRTAAAAGFSQIDPIDLSWDGDDDDEADAAHWQVSPSHLVRPLLPKTPGSSVNPRPDMPPPPVPSTSRRSILASSPFAPPSEPRAMSTSVEDTQFPVRSIGMARRRIVLPSPEENNSPVGRAMNTYANPSKVQSSGVVDPDSSPMMAVGARRRPGRLRRRIAIDPSSSPVRDEPSGRSHQPHARVGGRERRRGDGRQGGKNKKGPIGNFMDLDAELSGNDSGDTSEHSASSVANSSDLNFANDFAPTQAPKGYNQRAIYLAGLSTQAQGHGLQFKRDMAKEREEFLQRARRPVYITDEEDGGPRRRSSEDEYELGSFIVDDEEDVGFISHSDPLFD</sequence>
<dbReference type="GO" id="GO:0005524">
    <property type="term" value="F:ATP binding"/>
    <property type="evidence" value="ECO:0007669"/>
    <property type="project" value="UniProtKB-KW"/>
</dbReference>
<dbReference type="EC" id="3.6.4.12" evidence="3"/>
<comment type="similarity">
    <text evidence="2">Belongs to the DEAD box helicase family. DEAH subfamily. FANCM sub-subfamily.</text>
</comment>
<comment type="subcellular location">
    <subcellularLocation>
        <location evidence="1">Nucleus</location>
    </subcellularLocation>
</comment>
<keyword evidence="8" id="KW-0539">Nucleus</keyword>
<dbReference type="InterPro" id="IPR035959">
    <property type="entry name" value="RutC-like_sf"/>
</dbReference>
<dbReference type="GO" id="GO:0005634">
    <property type="term" value="C:nucleus"/>
    <property type="evidence" value="ECO:0007669"/>
    <property type="project" value="UniProtKB-SubCell"/>
</dbReference>
<dbReference type="Gene3D" id="3.30.1330.40">
    <property type="entry name" value="RutC-like"/>
    <property type="match status" value="1"/>
</dbReference>
<evidence type="ECO:0000256" key="3">
    <source>
        <dbReference type="ARBA" id="ARBA00012551"/>
    </source>
</evidence>
<feature type="compositionally biased region" description="Low complexity" evidence="10">
    <location>
        <begin position="1288"/>
        <end position="1302"/>
    </location>
</feature>
<feature type="compositionally biased region" description="Basic and acidic residues" evidence="10">
    <location>
        <begin position="1264"/>
        <end position="1284"/>
    </location>
</feature>
<dbReference type="HOGENOM" id="CLU_002513_5_0_1"/>
<evidence type="ECO:0000256" key="1">
    <source>
        <dbReference type="ARBA" id="ARBA00004123"/>
    </source>
</evidence>
<reference evidence="13 14" key="1">
    <citation type="submission" date="2015-01" db="EMBL/GenBank/DDBJ databases">
        <title>The Genome Sequence of Cryptococcus gattii Ram5.</title>
        <authorList>
            <consortium name="The Broad Institute Genomics Platform"/>
            <person name="Cuomo C."/>
            <person name="Litvintseva A."/>
            <person name="Chen Y."/>
            <person name="Heitman J."/>
            <person name="Sun S."/>
            <person name="Springer D."/>
            <person name="Dromer F."/>
            <person name="Young S."/>
            <person name="Zeng Q."/>
            <person name="Gargeya S."/>
            <person name="Abouelleil A."/>
            <person name="Alvarado L."/>
            <person name="Chapman S.B."/>
            <person name="Gainer-Dewar J."/>
            <person name="Goldberg J."/>
            <person name="Griggs A."/>
            <person name="Gujja S."/>
            <person name="Hansen M."/>
            <person name="Howarth C."/>
            <person name="Imamovic A."/>
            <person name="Larimer J."/>
            <person name="Murphy C."/>
            <person name="Naylor J."/>
            <person name="Pearson M."/>
            <person name="Priest M."/>
            <person name="Roberts A."/>
            <person name="Saif S."/>
            <person name="Shea T."/>
            <person name="Sykes S."/>
            <person name="Wortman J."/>
            <person name="Nusbaum C."/>
            <person name="Birren B."/>
        </authorList>
    </citation>
    <scope>NUCLEOTIDE SEQUENCE [LARGE SCALE GENOMIC DNA]</scope>
    <source>
        <strain evidence="13 14">Ram5</strain>
    </source>
</reference>
<dbReference type="CDD" id="cd00448">
    <property type="entry name" value="YjgF_YER057c_UK114_family"/>
    <property type="match status" value="1"/>
</dbReference>
<name>A0A0D0TSX5_9TREE</name>
<keyword evidence="14" id="KW-1185">Reference proteome</keyword>
<evidence type="ECO:0000256" key="9">
    <source>
        <dbReference type="ARBA" id="ARBA00047995"/>
    </source>
</evidence>
<feature type="region of interest" description="Disordered" evidence="10">
    <location>
        <begin position="1672"/>
        <end position="1694"/>
    </location>
</feature>
<feature type="domain" description="Helicase C-terminal" evidence="12">
    <location>
        <begin position="831"/>
        <end position="1005"/>
    </location>
</feature>
<feature type="compositionally biased region" description="Low complexity" evidence="10">
    <location>
        <begin position="1607"/>
        <end position="1616"/>
    </location>
</feature>
<dbReference type="PANTHER" id="PTHR14025">
    <property type="entry name" value="FANCONI ANEMIA GROUP M FANCM FAMILY MEMBER"/>
    <property type="match status" value="1"/>
</dbReference>
<dbReference type="Pfam" id="PF00271">
    <property type="entry name" value="Helicase_C"/>
    <property type="match status" value="1"/>
</dbReference>
<feature type="compositionally biased region" description="Basic and acidic residues" evidence="10">
    <location>
        <begin position="1153"/>
        <end position="1164"/>
    </location>
</feature>
<dbReference type="GO" id="GO:0043138">
    <property type="term" value="F:3'-5' DNA helicase activity"/>
    <property type="evidence" value="ECO:0007669"/>
    <property type="project" value="InterPro"/>
</dbReference>
<dbReference type="CDD" id="cd18033">
    <property type="entry name" value="DEXDc_FANCM"/>
    <property type="match status" value="1"/>
</dbReference>
<feature type="compositionally biased region" description="Low complexity" evidence="10">
    <location>
        <begin position="345"/>
        <end position="366"/>
    </location>
</feature>
<feature type="region of interest" description="Disordered" evidence="10">
    <location>
        <begin position="1085"/>
        <end position="1191"/>
    </location>
</feature>
<dbReference type="InterPro" id="IPR011545">
    <property type="entry name" value="DEAD/DEAH_box_helicase_dom"/>
</dbReference>
<evidence type="ECO:0000256" key="5">
    <source>
        <dbReference type="ARBA" id="ARBA00022801"/>
    </source>
</evidence>
<dbReference type="SMART" id="SM00490">
    <property type="entry name" value="HELICc"/>
    <property type="match status" value="1"/>
</dbReference>
<proteinExistence type="inferred from homology"/>
<protein>
    <recommendedName>
        <fullName evidence="3">DNA helicase</fullName>
        <ecNumber evidence="3">3.6.4.12</ecNumber>
    </recommendedName>
</protein>
<evidence type="ECO:0000256" key="7">
    <source>
        <dbReference type="ARBA" id="ARBA00022840"/>
    </source>
</evidence>
<dbReference type="GO" id="GO:0016787">
    <property type="term" value="F:hydrolase activity"/>
    <property type="evidence" value="ECO:0007669"/>
    <property type="project" value="UniProtKB-KW"/>
</dbReference>
<dbReference type="FunFam" id="3.40.50.300:FF:000861">
    <property type="entry name" value="Fanconi anemia, complementation group M"/>
    <property type="match status" value="1"/>
</dbReference>
<feature type="compositionally biased region" description="Basic and acidic residues" evidence="10">
    <location>
        <begin position="1566"/>
        <end position="1577"/>
    </location>
</feature>
<dbReference type="InterPro" id="IPR044749">
    <property type="entry name" value="FANCM_DEXDc"/>
</dbReference>
<feature type="region of interest" description="Disordered" evidence="10">
    <location>
        <begin position="325"/>
        <end position="381"/>
    </location>
</feature>
<feature type="region of interest" description="Disordered" evidence="10">
    <location>
        <begin position="410"/>
        <end position="430"/>
    </location>
</feature>
<dbReference type="CDD" id="cd12091">
    <property type="entry name" value="FANCM_ID"/>
    <property type="match status" value="1"/>
</dbReference>
<dbReference type="GO" id="GO:0000400">
    <property type="term" value="F:four-way junction DNA binding"/>
    <property type="evidence" value="ECO:0007669"/>
    <property type="project" value="TreeGrafter"/>
</dbReference>
<feature type="compositionally biased region" description="Basic and acidic residues" evidence="10">
    <location>
        <begin position="1315"/>
        <end position="1325"/>
    </location>
</feature>
<dbReference type="SMART" id="SM00487">
    <property type="entry name" value="DEXDc"/>
    <property type="match status" value="1"/>
</dbReference>
<dbReference type="InterPro" id="IPR014001">
    <property type="entry name" value="Helicase_ATP-bd"/>
</dbReference>
<dbReference type="GO" id="GO:0036297">
    <property type="term" value="P:interstrand cross-link repair"/>
    <property type="evidence" value="ECO:0007669"/>
    <property type="project" value="TreeGrafter"/>
</dbReference>
<dbReference type="EMBL" id="KN847909">
    <property type="protein sequence ID" value="KIR38753.1"/>
    <property type="molecule type" value="Genomic_DNA"/>
</dbReference>
<evidence type="ECO:0000313" key="13">
    <source>
        <dbReference type="EMBL" id="KIR38753.1"/>
    </source>
</evidence>
<dbReference type="Pfam" id="PF01042">
    <property type="entry name" value="Ribonuc_L-PSP"/>
    <property type="match status" value="1"/>
</dbReference>
<evidence type="ECO:0000256" key="8">
    <source>
        <dbReference type="ARBA" id="ARBA00023242"/>
    </source>
</evidence>
<evidence type="ECO:0000256" key="4">
    <source>
        <dbReference type="ARBA" id="ARBA00022741"/>
    </source>
</evidence>
<feature type="compositionally biased region" description="Polar residues" evidence="10">
    <location>
        <begin position="1505"/>
        <end position="1516"/>
    </location>
</feature>
<feature type="region of interest" description="Disordered" evidence="10">
    <location>
        <begin position="237"/>
        <end position="265"/>
    </location>
</feature>
<feature type="region of interest" description="Disordered" evidence="10">
    <location>
        <begin position="1223"/>
        <end position="1629"/>
    </location>
</feature>
<dbReference type="PROSITE" id="PS51192">
    <property type="entry name" value="HELICASE_ATP_BIND_1"/>
    <property type="match status" value="1"/>
</dbReference>
<dbReference type="SUPFAM" id="SSF55298">
    <property type="entry name" value="YjgF-like"/>
    <property type="match status" value="1"/>
</dbReference>
<accession>A0A0D0TSX5</accession>
<feature type="region of interest" description="Disordered" evidence="10">
    <location>
        <begin position="1039"/>
        <end position="1060"/>
    </location>
</feature>
<dbReference type="Pfam" id="PF00270">
    <property type="entry name" value="DEAD"/>
    <property type="match status" value="1"/>
</dbReference>
<evidence type="ECO:0000313" key="14">
    <source>
        <dbReference type="Proteomes" id="UP000053392"/>
    </source>
</evidence>
<evidence type="ECO:0000259" key="12">
    <source>
        <dbReference type="PROSITE" id="PS51194"/>
    </source>
</evidence>
<feature type="compositionally biased region" description="Low complexity" evidence="10">
    <location>
        <begin position="1331"/>
        <end position="1350"/>
    </location>
</feature>
<organism evidence="13 14">
    <name type="scientific">Cryptococcus deuterogattii Ram5</name>
    <dbReference type="NCBI Taxonomy" id="1296110"/>
    <lineage>
        <taxon>Eukaryota</taxon>
        <taxon>Fungi</taxon>
        <taxon>Dikarya</taxon>
        <taxon>Basidiomycota</taxon>
        <taxon>Agaricomycotina</taxon>
        <taxon>Tremellomycetes</taxon>
        <taxon>Tremellales</taxon>
        <taxon>Cryptococcaceae</taxon>
        <taxon>Cryptococcus</taxon>
        <taxon>Cryptococcus gattii species complex</taxon>
    </lineage>
</organism>
<dbReference type="GO" id="GO:0009378">
    <property type="term" value="F:four-way junction helicase activity"/>
    <property type="evidence" value="ECO:0007669"/>
    <property type="project" value="TreeGrafter"/>
</dbReference>
<evidence type="ECO:0000256" key="10">
    <source>
        <dbReference type="SAM" id="MobiDB-lite"/>
    </source>
</evidence>
<dbReference type="PROSITE" id="PS51194">
    <property type="entry name" value="HELICASE_CTER"/>
    <property type="match status" value="1"/>
</dbReference>
<dbReference type="GO" id="GO:0045003">
    <property type="term" value="P:double-strand break repair via synthesis-dependent strand annealing"/>
    <property type="evidence" value="ECO:0007669"/>
    <property type="project" value="TreeGrafter"/>
</dbReference>
<feature type="compositionally biased region" description="Basic residues" evidence="10">
    <location>
        <begin position="1119"/>
        <end position="1129"/>
    </location>
</feature>
<dbReference type="Gene3D" id="3.40.50.300">
    <property type="entry name" value="P-loop containing nucleotide triphosphate hydrolases"/>
    <property type="match status" value="2"/>
</dbReference>
<feature type="compositionally biased region" description="Basic and acidic residues" evidence="10">
    <location>
        <begin position="410"/>
        <end position="422"/>
    </location>
</feature>
<feature type="compositionally biased region" description="Polar residues" evidence="10">
    <location>
        <begin position="367"/>
        <end position="378"/>
    </location>
</feature>
<comment type="catalytic activity">
    <reaction evidence="9">
        <text>ATP + H2O = ADP + phosphate + H(+)</text>
        <dbReference type="Rhea" id="RHEA:13065"/>
        <dbReference type="ChEBI" id="CHEBI:15377"/>
        <dbReference type="ChEBI" id="CHEBI:15378"/>
        <dbReference type="ChEBI" id="CHEBI:30616"/>
        <dbReference type="ChEBI" id="CHEBI:43474"/>
        <dbReference type="ChEBI" id="CHEBI:456216"/>
        <dbReference type="EC" id="3.6.4.12"/>
    </reaction>
</comment>